<protein>
    <submittedName>
        <fullName evidence="4">ShK domain-containing protein</fullName>
    </submittedName>
</protein>
<feature type="compositionally biased region" description="Polar residues" evidence="2">
    <location>
        <begin position="1"/>
        <end position="16"/>
    </location>
</feature>
<dbReference type="Pfam" id="PF01549">
    <property type="entry name" value="ShK"/>
    <property type="match status" value="2"/>
</dbReference>
<accession>A0A8R1YKB3</accession>
<gene>
    <name evidence="4" type="primary">WBGene00113090</name>
</gene>
<dbReference type="InterPro" id="IPR003582">
    <property type="entry name" value="ShKT_dom"/>
</dbReference>
<reference evidence="4" key="2">
    <citation type="submission" date="2022-06" db="UniProtKB">
        <authorList>
            <consortium name="EnsemblMetazoa"/>
        </authorList>
    </citation>
    <scope>IDENTIFICATION</scope>
    <source>
        <strain evidence="4">PS312</strain>
    </source>
</reference>
<evidence type="ECO:0000313" key="4">
    <source>
        <dbReference type="EnsemblMetazoa" id="PPA23536.1"/>
    </source>
</evidence>
<evidence type="ECO:0000256" key="3">
    <source>
        <dbReference type="SAM" id="Phobius"/>
    </source>
</evidence>
<dbReference type="EnsemblMetazoa" id="PPA23536.1">
    <property type="protein sequence ID" value="PPA23536.1"/>
    <property type="gene ID" value="WBGene00113090"/>
</dbReference>
<feature type="transmembrane region" description="Helical" evidence="3">
    <location>
        <begin position="832"/>
        <end position="855"/>
    </location>
</feature>
<feature type="compositionally biased region" description="Polar residues" evidence="2">
    <location>
        <begin position="175"/>
        <end position="184"/>
    </location>
</feature>
<dbReference type="Gene3D" id="1.10.10.1940">
    <property type="match status" value="1"/>
</dbReference>
<organism evidence="4 5">
    <name type="scientific">Pristionchus pacificus</name>
    <name type="common">Parasitic nematode worm</name>
    <dbReference type="NCBI Taxonomy" id="54126"/>
    <lineage>
        <taxon>Eukaryota</taxon>
        <taxon>Metazoa</taxon>
        <taxon>Ecdysozoa</taxon>
        <taxon>Nematoda</taxon>
        <taxon>Chromadorea</taxon>
        <taxon>Rhabditida</taxon>
        <taxon>Rhabditina</taxon>
        <taxon>Diplogasteromorpha</taxon>
        <taxon>Diplogasteroidea</taxon>
        <taxon>Neodiplogasteridae</taxon>
        <taxon>Pristionchus</taxon>
    </lineage>
</organism>
<sequence>MSKTFTGSSIAACQQESPKRSRGRPRKDAEVVSLEKKMSGIKIQKDGTSVKRPLSIDAKLKKKNEIIKAPVVMKYTIIPDVSVPNGNGRANTRKARSQFKDMNSINGDALILTHEIQSRISFLERSSTKESDMIEEAYAGKKQLIADGRHYNISRARSPIHSDRKKIIEKKSPFSKVTSNSQPDESMESVDETDSSAELEDNEDILTKEADIVVNPSSFPGPCANSPSLPFALGSDKIYYDDTEESVKIEQSNFEERVNFVNDDWDLAFVDESLYNDGPIDETTNPRFIVEGMTANDVLEDDEEEIIVLLYGETPENRPPICKRKKLNDMEEENHEVTESQTFVRLSRQSDRIKKPKQTITGDEEREENELEMNDYIPVADMLCMEKGLTMKNGMSPATYDQDDDSDQPGPSAILQLSFAGQEECPRGTIHERSNMNHAIKERKKRIPRMIRLIVPISLLVTGIASQCASVDNVNCANWKRNGMCTNPAYSKASLQQSCPFACGNESGCHPTPTSGGTGGNTGTGGATPPKVFPPGEDANANCAKWNKRDGDSNFCTSTTMTADEKKKFCAKTCTFEIAPDNDCAIYTTVETTKEMTLGTKAKTATPAVMTEIKFPAGAVIGRIMLKSGCSAKLYKDKTKNPAADPADSTVGPGTATTTFFAPTTPDANGFSCSCTLHESLNSLTFRLFGYMRSTRDRREETYLGSGRKMDKATIKDHMITTALHIFSPDINGSALATFSIEKIEYHLSKEKPTNKETYDIECDPIELVIDSSVVACKERIRQCSRNFSDLELKEVPSLYVKRKLTVLNWFCKKGEHCCDLECCTYKRNTGLIFGLIVLAGVLTIGIILCLVRILENVRENRRMEQYVKHVQAVYRSNGGGQVDIAT</sequence>
<keyword evidence="3" id="KW-0472">Membrane</keyword>
<name>A0A2A6B2J2_PRIPA</name>
<dbReference type="Proteomes" id="UP000005239">
    <property type="component" value="Unassembled WGS sequence"/>
</dbReference>
<feature type="compositionally biased region" description="Basic and acidic residues" evidence="2">
    <location>
        <begin position="162"/>
        <end position="172"/>
    </location>
</feature>
<dbReference type="PROSITE" id="PS51670">
    <property type="entry name" value="SHKT"/>
    <property type="match status" value="1"/>
</dbReference>
<keyword evidence="3" id="KW-0812">Transmembrane</keyword>
<feature type="region of interest" description="Disordered" evidence="2">
    <location>
        <begin position="1"/>
        <end position="33"/>
    </location>
</feature>
<keyword evidence="5" id="KW-1185">Reference proteome</keyword>
<evidence type="ECO:0000256" key="1">
    <source>
        <dbReference type="PROSITE-ProRule" id="PRU01005"/>
    </source>
</evidence>
<reference evidence="5" key="1">
    <citation type="journal article" date="2008" name="Nat. Genet.">
        <title>The Pristionchus pacificus genome provides a unique perspective on nematode lifestyle and parasitism.</title>
        <authorList>
            <person name="Dieterich C."/>
            <person name="Clifton S.W."/>
            <person name="Schuster L.N."/>
            <person name="Chinwalla A."/>
            <person name="Delehaunty K."/>
            <person name="Dinkelacker I."/>
            <person name="Fulton L."/>
            <person name="Fulton R."/>
            <person name="Godfrey J."/>
            <person name="Minx P."/>
            <person name="Mitreva M."/>
            <person name="Roeseler W."/>
            <person name="Tian H."/>
            <person name="Witte H."/>
            <person name="Yang S.P."/>
            <person name="Wilson R.K."/>
            <person name="Sommer R.J."/>
        </authorList>
    </citation>
    <scope>NUCLEOTIDE SEQUENCE [LARGE SCALE GENOMIC DNA]</scope>
    <source>
        <strain evidence="5">PS312</strain>
    </source>
</reference>
<dbReference type="PANTHER" id="PTHR46707:SF1">
    <property type="entry name" value="COEXPRESSED WITH POLYCYSTINS-RELATED"/>
    <property type="match status" value="1"/>
</dbReference>
<evidence type="ECO:0000313" key="5">
    <source>
        <dbReference type="Proteomes" id="UP000005239"/>
    </source>
</evidence>
<dbReference type="AlphaFoldDB" id="A0A2A6B2J2"/>
<dbReference type="SMART" id="SM00254">
    <property type="entry name" value="ShKT"/>
    <property type="match status" value="2"/>
</dbReference>
<proteinExistence type="predicted"/>
<feature type="compositionally biased region" description="Acidic residues" evidence="2">
    <location>
        <begin position="185"/>
        <end position="199"/>
    </location>
</feature>
<dbReference type="PANTHER" id="PTHR46707">
    <property type="entry name" value="PROTEIN CBG07468"/>
    <property type="match status" value="1"/>
</dbReference>
<evidence type="ECO:0000256" key="2">
    <source>
        <dbReference type="SAM" id="MobiDB-lite"/>
    </source>
</evidence>
<feature type="region of interest" description="Disordered" evidence="2">
    <location>
        <begin position="333"/>
        <end position="368"/>
    </location>
</feature>
<comment type="caution">
    <text evidence="1">Lacks conserved residue(s) required for the propagation of feature annotation.</text>
</comment>
<keyword evidence="3" id="KW-1133">Transmembrane helix</keyword>
<feature type="region of interest" description="Disordered" evidence="2">
    <location>
        <begin position="162"/>
        <end position="199"/>
    </location>
</feature>
<accession>A0A2A6B2J2</accession>